<dbReference type="PANTHER" id="PTHR23502">
    <property type="entry name" value="MAJOR FACILITATOR SUPERFAMILY"/>
    <property type="match status" value="1"/>
</dbReference>
<feature type="domain" description="Major facilitator superfamily (MFS) profile" evidence="9">
    <location>
        <begin position="11"/>
        <end position="393"/>
    </location>
</feature>
<dbReference type="PANTHER" id="PTHR23502:SF132">
    <property type="entry name" value="POLYAMINE TRANSPORTER 2-RELATED"/>
    <property type="match status" value="1"/>
</dbReference>
<dbReference type="GO" id="GO:0042910">
    <property type="term" value="F:xenobiotic transmembrane transporter activity"/>
    <property type="evidence" value="ECO:0007669"/>
    <property type="project" value="InterPro"/>
</dbReference>
<evidence type="ECO:0000256" key="6">
    <source>
        <dbReference type="ARBA" id="ARBA00022989"/>
    </source>
</evidence>
<comment type="caution">
    <text evidence="8">Lacks conserved residue(s) required for the propagation of feature annotation.</text>
</comment>
<keyword evidence="11" id="KW-1185">Reference proteome</keyword>
<dbReference type="EMBL" id="RQXW01000006">
    <property type="protein sequence ID" value="RTE66097.1"/>
    <property type="molecule type" value="Genomic_DNA"/>
</dbReference>
<keyword evidence="4" id="KW-1003">Cell membrane</keyword>
<comment type="similarity">
    <text evidence="2 8">Belongs to the major facilitator superfamily. Bcr/CmlA family.</text>
</comment>
<feature type="transmembrane region" description="Helical" evidence="8">
    <location>
        <begin position="341"/>
        <end position="362"/>
    </location>
</feature>
<evidence type="ECO:0000256" key="7">
    <source>
        <dbReference type="ARBA" id="ARBA00023136"/>
    </source>
</evidence>
<proteinExistence type="inferred from homology"/>
<dbReference type="Pfam" id="PF07690">
    <property type="entry name" value="MFS_1"/>
    <property type="match status" value="1"/>
</dbReference>
<gene>
    <name evidence="10" type="ORF">EH243_08230</name>
</gene>
<dbReference type="Gene3D" id="1.20.1720.10">
    <property type="entry name" value="Multidrug resistance protein D"/>
    <property type="match status" value="1"/>
</dbReference>
<comment type="caution">
    <text evidence="10">The sequence shown here is derived from an EMBL/GenBank/DDBJ whole genome shotgun (WGS) entry which is preliminary data.</text>
</comment>
<dbReference type="GO" id="GO:1990961">
    <property type="term" value="P:xenobiotic detoxification by transmembrane export across the plasma membrane"/>
    <property type="evidence" value="ECO:0007669"/>
    <property type="project" value="InterPro"/>
</dbReference>
<feature type="transmembrane region" description="Helical" evidence="8">
    <location>
        <begin position="302"/>
        <end position="321"/>
    </location>
</feature>
<protein>
    <recommendedName>
        <fullName evidence="8">Bcr/CflA family efflux transporter</fullName>
    </recommendedName>
</protein>
<feature type="transmembrane region" description="Helical" evidence="8">
    <location>
        <begin position="76"/>
        <end position="94"/>
    </location>
</feature>
<accession>A0A430KRG6</accession>
<keyword evidence="7 8" id="KW-0472">Membrane</keyword>
<reference evidence="10 11" key="1">
    <citation type="submission" date="2018-11" db="EMBL/GenBank/DDBJ databases">
        <title>The draft genome sequence of Amphritea opalescens ANRC-JH13T.</title>
        <authorList>
            <person name="Fang Z."/>
            <person name="Zhang Y."/>
            <person name="Han X."/>
        </authorList>
    </citation>
    <scope>NUCLEOTIDE SEQUENCE [LARGE SCALE GENOMIC DNA]</scope>
    <source>
        <strain evidence="10 11">ANRC-JH13</strain>
    </source>
</reference>
<feature type="transmembrane region" description="Helical" evidence="8">
    <location>
        <begin position="166"/>
        <end position="185"/>
    </location>
</feature>
<dbReference type="RefSeq" id="WP_126158170.1">
    <property type="nucleotide sequence ID" value="NZ_RQXW01000006.1"/>
</dbReference>
<dbReference type="InterPro" id="IPR036259">
    <property type="entry name" value="MFS_trans_sf"/>
</dbReference>
<keyword evidence="3 8" id="KW-0813">Transport</keyword>
<comment type="subcellular location">
    <subcellularLocation>
        <location evidence="8">Cell inner membrane</location>
        <topology evidence="8">Multi-pass membrane protein</topology>
    </subcellularLocation>
    <subcellularLocation>
        <location evidence="1">Cell membrane</location>
        <topology evidence="1">Multi-pass membrane protein</topology>
    </subcellularLocation>
</comment>
<evidence type="ECO:0000313" key="11">
    <source>
        <dbReference type="Proteomes" id="UP000283087"/>
    </source>
</evidence>
<evidence type="ECO:0000256" key="8">
    <source>
        <dbReference type="RuleBase" id="RU365088"/>
    </source>
</evidence>
<name>A0A430KRG6_9GAMM</name>
<dbReference type="InterPro" id="IPR020846">
    <property type="entry name" value="MFS_dom"/>
</dbReference>
<evidence type="ECO:0000259" key="9">
    <source>
        <dbReference type="PROSITE" id="PS50850"/>
    </source>
</evidence>
<dbReference type="Proteomes" id="UP000283087">
    <property type="component" value="Unassembled WGS sequence"/>
</dbReference>
<feature type="transmembrane region" description="Helical" evidence="8">
    <location>
        <begin position="49"/>
        <end position="69"/>
    </location>
</feature>
<dbReference type="PROSITE" id="PS00216">
    <property type="entry name" value="SUGAR_TRANSPORT_1"/>
    <property type="match status" value="1"/>
</dbReference>
<evidence type="ECO:0000256" key="3">
    <source>
        <dbReference type="ARBA" id="ARBA00022448"/>
    </source>
</evidence>
<dbReference type="InterPro" id="IPR011701">
    <property type="entry name" value="MFS"/>
</dbReference>
<dbReference type="AlphaFoldDB" id="A0A430KRG6"/>
<feature type="transmembrane region" description="Helical" evidence="8">
    <location>
        <begin position="211"/>
        <end position="229"/>
    </location>
</feature>
<dbReference type="InterPro" id="IPR005829">
    <property type="entry name" value="Sugar_transporter_CS"/>
</dbReference>
<dbReference type="NCBIfam" id="TIGR00710">
    <property type="entry name" value="efflux_Bcr_CflA"/>
    <property type="match status" value="1"/>
</dbReference>
<keyword evidence="6 8" id="KW-1133">Transmembrane helix</keyword>
<dbReference type="OrthoDB" id="9814303at2"/>
<evidence type="ECO:0000256" key="1">
    <source>
        <dbReference type="ARBA" id="ARBA00004651"/>
    </source>
</evidence>
<keyword evidence="8" id="KW-0997">Cell inner membrane</keyword>
<organism evidence="10 11">
    <name type="scientific">Amphritea opalescens</name>
    <dbReference type="NCBI Taxonomy" id="2490544"/>
    <lineage>
        <taxon>Bacteria</taxon>
        <taxon>Pseudomonadati</taxon>
        <taxon>Pseudomonadota</taxon>
        <taxon>Gammaproteobacteria</taxon>
        <taxon>Oceanospirillales</taxon>
        <taxon>Oceanospirillaceae</taxon>
        <taxon>Amphritea</taxon>
    </lineage>
</organism>
<dbReference type="SUPFAM" id="SSF103473">
    <property type="entry name" value="MFS general substrate transporter"/>
    <property type="match status" value="1"/>
</dbReference>
<dbReference type="GO" id="GO:0005886">
    <property type="term" value="C:plasma membrane"/>
    <property type="evidence" value="ECO:0007669"/>
    <property type="project" value="UniProtKB-SubCell"/>
</dbReference>
<dbReference type="CDD" id="cd17320">
    <property type="entry name" value="MFS_MdfA_MDR_like"/>
    <property type="match status" value="1"/>
</dbReference>
<dbReference type="PROSITE" id="PS50850">
    <property type="entry name" value="MFS"/>
    <property type="match status" value="1"/>
</dbReference>
<feature type="transmembrane region" description="Helical" evidence="8">
    <location>
        <begin position="141"/>
        <end position="160"/>
    </location>
</feature>
<keyword evidence="5 8" id="KW-0812">Transmembrane</keyword>
<feature type="transmembrane region" description="Helical" evidence="8">
    <location>
        <begin position="272"/>
        <end position="296"/>
    </location>
</feature>
<evidence type="ECO:0000313" key="10">
    <source>
        <dbReference type="EMBL" id="RTE66097.1"/>
    </source>
</evidence>
<feature type="transmembrane region" description="Helical" evidence="8">
    <location>
        <begin position="100"/>
        <end position="121"/>
    </location>
</feature>
<evidence type="ECO:0000256" key="2">
    <source>
        <dbReference type="ARBA" id="ARBA00006236"/>
    </source>
</evidence>
<sequence length="397" mass="43412">MKESTRPIPGLILMLAGLTAMAPFATDAYLPAIPSMAAALDTSVHKVELSISLFLGGFSLGQLIGGPFSDHFGRRISIFIGLILFCTASLAILFTPSIEWLWLLRVIQAIGGGMTAVNPAAVIRDVSCGIETARNMSRMGLIMMFAPLMAPVIGMLILKLDGWQSIFFFLFSYALMMMITIFFRLPETRVKQAEKTHFLKRYWLVLKHRQALSFIFSAAFTFAGMFAFITGSPSVYMEFFGVSETLFPLFFGANIISMFIMNRINMRLLARYSLHTLLSMGQAIQFLIGALLFSYISLSDSPSLFLTMLMIMLFVGMQGLLMPNCMASTVEFFPTNSATAIALLGALGFATGALTGSLVGLLGDGTPLPMAMVMFGCAIMGPTLRFLLYQKSSEVVS</sequence>
<dbReference type="InterPro" id="IPR004812">
    <property type="entry name" value="Efflux_drug-R_Bcr/CmlA"/>
</dbReference>
<feature type="transmembrane region" description="Helical" evidence="8">
    <location>
        <begin position="235"/>
        <end position="260"/>
    </location>
</feature>
<feature type="transmembrane region" description="Helical" evidence="8">
    <location>
        <begin position="368"/>
        <end position="388"/>
    </location>
</feature>
<evidence type="ECO:0000256" key="5">
    <source>
        <dbReference type="ARBA" id="ARBA00022692"/>
    </source>
</evidence>
<evidence type="ECO:0000256" key="4">
    <source>
        <dbReference type="ARBA" id="ARBA00022475"/>
    </source>
</evidence>